<feature type="domain" description="HTH lysR-type" evidence="5">
    <location>
        <begin position="11"/>
        <end position="68"/>
    </location>
</feature>
<dbReference type="GO" id="GO:0003700">
    <property type="term" value="F:DNA-binding transcription factor activity"/>
    <property type="evidence" value="ECO:0007669"/>
    <property type="project" value="InterPro"/>
</dbReference>
<reference evidence="6 7" key="1">
    <citation type="submission" date="2016-10" db="EMBL/GenBank/DDBJ databases">
        <authorList>
            <person name="de Groot N.N."/>
        </authorList>
    </citation>
    <scope>NUCLEOTIDE SEQUENCE [LARGE SCALE GENOMIC DNA]</scope>
    <source>
        <strain evidence="6 7">CGMCC 4.3510</strain>
    </source>
</reference>
<sequence>MRVLAGRGERMELRQVRYFLAVAEELHFGRAAERLHIVQPTVSQQVRKLERELGLDLFDRTTRTVTLTAAGHAFLPRARAVLAAEEAALEAMAELRADQLVTLRIGTNAGLGARLEQLLADLAEDAPHLTVELHSAPPGPRLQRVRDGELDAAFVRGITESPGLDLVPVWRDELVVALPASHPLAAREHVALADLADLPLRIAPRAANPHLVDLITTACHAAGFTPRTGPAFTTDQDTLAAIGTGKPTWTVFYAAKAAILPTTRTVFRPFPPPPPALQTSLALRPTTSTRRLAPLLAACRKQGDA</sequence>
<proteinExistence type="inferred from homology"/>
<dbReference type="Proteomes" id="UP000199323">
    <property type="component" value="Unassembled WGS sequence"/>
</dbReference>
<dbReference type="GO" id="GO:0003677">
    <property type="term" value="F:DNA binding"/>
    <property type="evidence" value="ECO:0007669"/>
    <property type="project" value="UniProtKB-KW"/>
</dbReference>
<evidence type="ECO:0000313" key="6">
    <source>
        <dbReference type="EMBL" id="SFE81956.1"/>
    </source>
</evidence>
<dbReference type="STRING" id="380248.SAMN05216251_105313"/>
<evidence type="ECO:0000256" key="3">
    <source>
        <dbReference type="ARBA" id="ARBA00023125"/>
    </source>
</evidence>
<dbReference type="PROSITE" id="PS50931">
    <property type="entry name" value="HTH_LYSR"/>
    <property type="match status" value="1"/>
</dbReference>
<dbReference type="AlphaFoldDB" id="A0A1I2DN82"/>
<evidence type="ECO:0000256" key="4">
    <source>
        <dbReference type="ARBA" id="ARBA00023163"/>
    </source>
</evidence>
<keyword evidence="2" id="KW-0805">Transcription regulation</keyword>
<gene>
    <name evidence="6" type="ORF">SAMN05216251_105313</name>
</gene>
<protein>
    <submittedName>
        <fullName evidence="6">DNA-binding transcriptional regulator, LysR family</fullName>
    </submittedName>
</protein>
<dbReference type="InterPro" id="IPR000847">
    <property type="entry name" value="LysR_HTH_N"/>
</dbReference>
<organism evidence="6 7">
    <name type="scientific">Actinacidiphila alni</name>
    <dbReference type="NCBI Taxonomy" id="380248"/>
    <lineage>
        <taxon>Bacteria</taxon>
        <taxon>Bacillati</taxon>
        <taxon>Actinomycetota</taxon>
        <taxon>Actinomycetes</taxon>
        <taxon>Kitasatosporales</taxon>
        <taxon>Streptomycetaceae</taxon>
        <taxon>Actinacidiphila</taxon>
    </lineage>
</organism>
<evidence type="ECO:0000259" key="5">
    <source>
        <dbReference type="PROSITE" id="PS50931"/>
    </source>
</evidence>
<dbReference type="EMBL" id="FONG01000005">
    <property type="protein sequence ID" value="SFE81956.1"/>
    <property type="molecule type" value="Genomic_DNA"/>
</dbReference>
<dbReference type="PRINTS" id="PR00039">
    <property type="entry name" value="HTHLYSR"/>
</dbReference>
<evidence type="ECO:0000256" key="2">
    <source>
        <dbReference type="ARBA" id="ARBA00023015"/>
    </source>
</evidence>
<dbReference type="InterPro" id="IPR005119">
    <property type="entry name" value="LysR_subst-bd"/>
</dbReference>
<comment type="similarity">
    <text evidence="1">Belongs to the LysR transcriptional regulatory family.</text>
</comment>
<dbReference type="InterPro" id="IPR036388">
    <property type="entry name" value="WH-like_DNA-bd_sf"/>
</dbReference>
<evidence type="ECO:0000313" key="7">
    <source>
        <dbReference type="Proteomes" id="UP000199323"/>
    </source>
</evidence>
<dbReference type="PANTHER" id="PTHR30346:SF0">
    <property type="entry name" value="HCA OPERON TRANSCRIPTIONAL ACTIVATOR HCAR"/>
    <property type="match status" value="1"/>
</dbReference>
<dbReference type="CDD" id="cd08414">
    <property type="entry name" value="PBP2_LTTR_aromatics_like"/>
    <property type="match status" value="1"/>
</dbReference>
<dbReference type="GO" id="GO:0032993">
    <property type="term" value="C:protein-DNA complex"/>
    <property type="evidence" value="ECO:0007669"/>
    <property type="project" value="TreeGrafter"/>
</dbReference>
<dbReference type="Gene3D" id="1.10.10.10">
    <property type="entry name" value="Winged helix-like DNA-binding domain superfamily/Winged helix DNA-binding domain"/>
    <property type="match status" value="1"/>
</dbReference>
<dbReference type="Pfam" id="PF03466">
    <property type="entry name" value="LysR_substrate"/>
    <property type="match status" value="1"/>
</dbReference>
<dbReference type="Pfam" id="PF00126">
    <property type="entry name" value="HTH_1"/>
    <property type="match status" value="1"/>
</dbReference>
<dbReference type="PANTHER" id="PTHR30346">
    <property type="entry name" value="TRANSCRIPTIONAL DUAL REGULATOR HCAR-RELATED"/>
    <property type="match status" value="1"/>
</dbReference>
<keyword evidence="4" id="KW-0804">Transcription</keyword>
<accession>A0A1I2DN82</accession>
<dbReference type="SUPFAM" id="SSF46785">
    <property type="entry name" value="Winged helix' DNA-binding domain"/>
    <property type="match status" value="1"/>
</dbReference>
<keyword evidence="7" id="KW-1185">Reference proteome</keyword>
<dbReference type="Gene3D" id="3.40.190.10">
    <property type="entry name" value="Periplasmic binding protein-like II"/>
    <property type="match status" value="2"/>
</dbReference>
<dbReference type="SUPFAM" id="SSF53850">
    <property type="entry name" value="Periplasmic binding protein-like II"/>
    <property type="match status" value="1"/>
</dbReference>
<name>A0A1I2DN82_9ACTN</name>
<dbReference type="InterPro" id="IPR036390">
    <property type="entry name" value="WH_DNA-bd_sf"/>
</dbReference>
<keyword evidence="3 6" id="KW-0238">DNA-binding</keyword>
<dbReference type="FunFam" id="1.10.10.10:FF:000001">
    <property type="entry name" value="LysR family transcriptional regulator"/>
    <property type="match status" value="1"/>
</dbReference>
<evidence type="ECO:0000256" key="1">
    <source>
        <dbReference type="ARBA" id="ARBA00009437"/>
    </source>
</evidence>